<gene>
    <name evidence="3" type="ORF">EQG66_02400</name>
</gene>
<feature type="region of interest" description="Disordered" evidence="1">
    <location>
        <begin position="134"/>
        <end position="159"/>
    </location>
</feature>
<reference evidence="4" key="1">
    <citation type="submission" date="2019-01" db="EMBL/GenBank/DDBJ databases">
        <title>Cytophagaceae bacterium strain CAR-16.</title>
        <authorList>
            <person name="Chen W.-M."/>
        </authorList>
    </citation>
    <scope>NUCLEOTIDE SEQUENCE [LARGE SCALE GENOMIC DNA]</scope>
    <source>
        <strain evidence="4">CHR27</strain>
    </source>
</reference>
<protein>
    <submittedName>
        <fullName evidence="3">Uncharacterized protein</fullName>
    </submittedName>
</protein>
<feature type="transmembrane region" description="Helical" evidence="2">
    <location>
        <begin position="44"/>
        <end position="63"/>
    </location>
</feature>
<proteinExistence type="predicted"/>
<accession>A0A4Q1KK62</accession>
<dbReference type="EMBL" id="SBKP01000002">
    <property type="protein sequence ID" value="RXR30208.1"/>
    <property type="molecule type" value="Genomic_DNA"/>
</dbReference>
<feature type="transmembrane region" description="Helical" evidence="2">
    <location>
        <begin position="75"/>
        <end position="96"/>
    </location>
</feature>
<dbReference type="Proteomes" id="UP000290958">
    <property type="component" value="Unassembled WGS sequence"/>
</dbReference>
<keyword evidence="2" id="KW-0472">Membrane</keyword>
<keyword evidence="2" id="KW-0812">Transmembrane</keyword>
<organism evidence="3 4">
    <name type="scientific">Sphingobium fluviale</name>
    <dbReference type="NCBI Taxonomy" id="2506423"/>
    <lineage>
        <taxon>Bacteria</taxon>
        <taxon>Pseudomonadati</taxon>
        <taxon>Pseudomonadota</taxon>
        <taxon>Alphaproteobacteria</taxon>
        <taxon>Sphingomonadales</taxon>
        <taxon>Sphingomonadaceae</taxon>
        <taxon>Sphingobium</taxon>
    </lineage>
</organism>
<dbReference type="AlphaFoldDB" id="A0A4Q1KK62"/>
<keyword evidence="2" id="KW-1133">Transmembrane helix</keyword>
<keyword evidence="4" id="KW-1185">Reference proteome</keyword>
<evidence type="ECO:0000313" key="4">
    <source>
        <dbReference type="Proteomes" id="UP000290958"/>
    </source>
</evidence>
<comment type="caution">
    <text evidence="3">The sequence shown here is derived from an EMBL/GenBank/DDBJ whole genome shotgun (WGS) entry which is preliminary data.</text>
</comment>
<feature type="transmembrane region" description="Helical" evidence="2">
    <location>
        <begin position="108"/>
        <end position="126"/>
    </location>
</feature>
<evidence type="ECO:0000256" key="2">
    <source>
        <dbReference type="SAM" id="Phobius"/>
    </source>
</evidence>
<dbReference type="RefSeq" id="WP_066670639.1">
    <property type="nucleotide sequence ID" value="NZ_SBKP01000002.1"/>
</dbReference>
<dbReference type="OrthoDB" id="7219977at2"/>
<evidence type="ECO:0000256" key="1">
    <source>
        <dbReference type="SAM" id="MobiDB-lite"/>
    </source>
</evidence>
<sequence length="159" mass="16377">MTFLLILGAVAGLYMLALLFRLASYALPVYTGIGCAFLLLRHDYGHLAAIAGGLSAGISTLLLGQYLIALVRSPLLRSGIALLFAIPAAIAGFQAAHALGSLATDDGALLAVFGSIAALATSFSAWRSVTMPRHDTPVPANTDDSVSGHAYAGRSMSTE</sequence>
<evidence type="ECO:0000313" key="3">
    <source>
        <dbReference type="EMBL" id="RXR30208.1"/>
    </source>
</evidence>
<name>A0A4Q1KK62_9SPHN</name>